<comment type="caution">
    <text evidence="2">The sequence shown here is derived from an EMBL/GenBank/DDBJ whole genome shotgun (WGS) entry which is preliminary data.</text>
</comment>
<evidence type="ECO:0000313" key="1">
    <source>
        <dbReference type="EMBL" id="PLW07800.1"/>
    </source>
</evidence>
<evidence type="ECO:0000313" key="3">
    <source>
        <dbReference type="Proteomes" id="UP000235388"/>
    </source>
</evidence>
<dbReference type="EMBL" id="PGCJ01000174">
    <property type="protein sequence ID" value="PLW41010.1"/>
    <property type="molecule type" value="Genomic_DNA"/>
</dbReference>
<dbReference type="AlphaFoldDB" id="A0A2N5UTB3"/>
<proteinExistence type="predicted"/>
<reference evidence="2 3" key="1">
    <citation type="submission" date="2017-11" db="EMBL/GenBank/DDBJ databases">
        <title>De novo assembly and phasing of dikaryotic genomes from two isolates of Puccinia coronata f. sp. avenae, the causal agent of oat crown rust.</title>
        <authorList>
            <person name="Miller M.E."/>
            <person name="Zhang Y."/>
            <person name="Omidvar V."/>
            <person name="Sperschneider J."/>
            <person name="Schwessinger B."/>
            <person name="Raley C."/>
            <person name="Palmer J.M."/>
            <person name="Garnica D."/>
            <person name="Upadhyaya N."/>
            <person name="Rathjen J."/>
            <person name="Taylor J.M."/>
            <person name="Park R.F."/>
            <person name="Dodds P.N."/>
            <person name="Hirsch C.D."/>
            <person name="Kianian S.F."/>
            <person name="Figueroa M."/>
        </authorList>
    </citation>
    <scope>NUCLEOTIDE SEQUENCE [LARGE SCALE GENOMIC DNA]</scope>
    <source>
        <strain evidence="2">12NC29</strain>
    </source>
</reference>
<accession>A0A2N5UTB3</accession>
<protein>
    <submittedName>
        <fullName evidence="2">Uncharacterized protein</fullName>
    </submittedName>
</protein>
<keyword evidence="3" id="KW-1185">Reference proteome</keyword>
<sequence length="90" mass="10361">MTLSSLPQTTIFHPLRCNTSTMVKLLHLLYAKQQQQLQATQEHQKREEEDSRKLLNLFSQQGAKARKEEEDKLAIILALEYLSTPGYCSV</sequence>
<organism evidence="2 3">
    <name type="scientific">Puccinia coronata f. sp. avenae</name>
    <dbReference type="NCBI Taxonomy" id="200324"/>
    <lineage>
        <taxon>Eukaryota</taxon>
        <taxon>Fungi</taxon>
        <taxon>Dikarya</taxon>
        <taxon>Basidiomycota</taxon>
        <taxon>Pucciniomycotina</taxon>
        <taxon>Pucciniomycetes</taxon>
        <taxon>Pucciniales</taxon>
        <taxon>Pucciniaceae</taxon>
        <taxon>Puccinia</taxon>
    </lineage>
</organism>
<gene>
    <name evidence="2" type="ORF">PCANC_21415</name>
    <name evidence="1" type="ORF">PCANC_28209</name>
</gene>
<dbReference type="Proteomes" id="UP000235388">
    <property type="component" value="Unassembled WGS sequence"/>
</dbReference>
<evidence type="ECO:0000313" key="2">
    <source>
        <dbReference type="EMBL" id="PLW41010.1"/>
    </source>
</evidence>
<name>A0A2N5UTB3_9BASI</name>
<dbReference type="EMBL" id="PGCJ01001201">
    <property type="protein sequence ID" value="PLW07800.1"/>
    <property type="molecule type" value="Genomic_DNA"/>
</dbReference>